<dbReference type="PANTHER" id="PTHR10663:SF405">
    <property type="entry name" value="ARF GUANINE NUCLEOTIDE EXCHANGE FACTOR SYT1"/>
    <property type="match status" value="1"/>
</dbReference>
<feature type="compositionally biased region" description="Low complexity" evidence="2">
    <location>
        <begin position="445"/>
        <end position="456"/>
    </location>
</feature>
<feature type="compositionally biased region" description="Polar residues" evidence="2">
    <location>
        <begin position="480"/>
        <end position="496"/>
    </location>
</feature>
<organism evidence="5 6">
    <name type="scientific">Apiospora marii</name>
    <dbReference type="NCBI Taxonomy" id="335849"/>
    <lineage>
        <taxon>Eukaryota</taxon>
        <taxon>Fungi</taxon>
        <taxon>Dikarya</taxon>
        <taxon>Ascomycota</taxon>
        <taxon>Pezizomycotina</taxon>
        <taxon>Sordariomycetes</taxon>
        <taxon>Xylariomycetidae</taxon>
        <taxon>Amphisphaeriales</taxon>
        <taxon>Apiosporaceae</taxon>
        <taxon>Apiospora</taxon>
    </lineage>
</organism>
<feature type="compositionally biased region" description="Polar residues" evidence="2">
    <location>
        <begin position="1172"/>
        <end position="1182"/>
    </location>
</feature>
<dbReference type="Proteomes" id="UP001396898">
    <property type="component" value="Unassembled WGS sequence"/>
</dbReference>
<comment type="caution">
    <text evidence="5">The sequence shown here is derived from an EMBL/GenBank/DDBJ whole genome shotgun (WGS) entry which is preliminary data.</text>
</comment>
<feature type="compositionally biased region" description="Polar residues" evidence="2">
    <location>
        <begin position="408"/>
        <end position="434"/>
    </location>
</feature>
<dbReference type="Gene3D" id="2.30.29.30">
    <property type="entry name" value="Pleckstrin-homology domain (PH domain)/Phosphotyrosine-binding domain (PTB)"/>
    <property type="match status" value="1"/>
</dbReference>
<feature type="compositionally biased region" description="Low complexity" evidence="2">
    <location>
        <begin position="1372"/>
        <end position="1382"/>
    </location>
</feature>
<accession>A0ABR1R2G2</accession>
<dbReference type="PROSITE" id="PS50190">
    <property type="entry name" value="SEC7"/>
    <property type="match status" value="1"/>
</dbReference>
<feature type="compositionally biased region" description="Polar residues" evidence="2">
    <location>
        <begin position="256"/>
        <end position="267"/>
    </location>
</feature>
<feature type="region of interest" description="Disordered" evidence="2">
    <location>
        <begin position="1"/>
        <end position="511"/>
    </location>
</feature>
<feature type="region of interest" description="Disordered" evidence="2">
    <location>
        <begin position="1358"/>
        <end position="1497"/>
    </location>
</feature>
<feature type="coiled-coil region" evidence="1">
    <location>
        <begin position="969"/>
        <end position="1003"/>
    </location>
</feature>
<keyword evidence="6" id="KW-1185">Reference proteome</keyword>
<feature type="compositionally biased region" description="Polar residues" evidence="2">
    <location>
        <begin position="373"/>
        <end position="391"/>
    </location>
</feature>
<dbReference type="SMART" id="SM00222">
    <property type="entry name" value="Sec7"/>
    <property type="match status" value="1"/>
</dbReference>
<dbReference type="PANTHER" id="PTHR10663">
    <property type="entry name" value="GUANYL-NUCLEOTIDE EXCHANGE FACTOR"/>
    <property type="match status" value="1"/>
</dbReference>
<dbReference type="InterPro" id="IPR035999">
    <property type="entry name" value="Sec7_dom_sf"/>
</dbReference>
<feature type="compositionally biased region" description="Basic and acidic residues" evidence="2">
    <location>
        <begin position="1183"/>
        <end position="1193"/>
    </location>
</feature>
<dbReference type="Gene3D" id="1.10.1000.11">
    <property type="entry name" value="Arf Nucleotide-binding Site Opener,domain 2"/>
    <property type="match status" value="1"/>
</dbReference>
<name>A0ABR1R2G2_9PEZI</name>
<dbReference type="InterPro" id="IPR011993">
    <property type="entry name" value="PH-like_dom_sf"/>
</dbReference>
<feature type="compositionally biased region" description="Acidic residues" evidence="2">
    <location>
        <begin position="1425"/>
        <end position="1435"/>
    </location>
</feature>
<feature type="compositionally biased region" description="Low complexity" evidence="2">
    <location>
        <begin position="304"/>
        <end position="318"/>
    </location>
</feature>
<sequence>MPFLRRRGVMASETDMRRHTVLDPGTGSGSGAATLPSRQSVAPRKSLAESLLRPGSSKLNAQPSLDIPSEEERDPESRLGNGEGPSTETNALPATISAAADRPSDDDPFTRPESPPVQEETPKHRRFSMLRFRNASDSQLSARIKQQQQQQQAEKPPPMPRRRSFFPSPAIITTAPTVAEANSPKKPRLKIPMRIRRSGDIPRTSQPDLNLKNTALKTDRRRSTAGVGDFGPPSTRLSHENAPGKQTVTFKEPQLRPTSSRTASQTEPPAYGDENGSALALPVNRLSESERSEGSASDHGVYGSTTTTTTTHTTSTTTFFRLPRRKQKQPEPLFPMGHLPQKTKAPGLQPTASSSSLAPRESTSADPPRPSTGGRSRTATPVASPSQSSTFLGKPSASPATALFRPGSRNSGQSSPTRTALTLRGRSSTMSSLGRASVEDRQFAGTTRTSSSTGRKSFGDLLGLSRLRQNPDNPRHGTLTPATPGSSASKNNSLQLTREKEPVAMPERREDDTPAKYLNRLEEVLTRGTIASALSKGTDPFLAAVLRSYMRTFGFFEEPMDIAIRKLLMEAELPKETQQIDRFLQAFANRYHECNPGIYSTPDQAYFIAFSLLILHTDVFNKNNKYKMQKPDYLKNTRGEGIFDDVLECFYDNITYTPFIHVEDDLDVNGERLGHKLSKKKTAVFPNGTPESLKRSKDPIDPYTIILDGKLDSLRPPLKDQIPLEDHFSYMGTAKSLNVKELQKTFFRTGVLQIVSARSRPDAFMTEKTLSNPQEAHPGIVDIKITKVGILWRKDQKKKKARSPWQEWGAILTGAQLYFFRNTAWIKSLIHQYETHLKSGHDGSPLTFNPPLEQFKPDALMSTDGAVALYDLSYKKHKNSFVYVRHGGLEEVLLAQSEEDRNDWLAKLNYAAAFRTSGVRMRGLIGGNYEGQGRRAIRRLESSEVTQVIQTPTGEVSINRSRIDQKMAQDILVARREVMEQRISEAEEKLQAAEKHLDSQLQNARHLIILAPIQEKTRDAVRGGAAKIIAQLKWSRTEIWRLKCHRDILQLDLQEDKDVNGDLSEFMVETTAPVEPPTLSHKKSKASSKFSQQQSPLLPPPTIPAQANNTLEPDSPITEIFQTPPTSSSGLPLPQVQQPHDAVTLSPERPERPGMRKSSISSATSSHLAVGSSATRIPSHLSTTERERRKYEEHPEEDEGERHVLEQAGLLEVEGSHTPDHRPTSSLMASDNTPERSKTSAGTVADKDRLERSKIRRSLQRTLREGAGHLSHHRGRKGKDSASSGGLAEDTAREDILARAGSFTVHGKKASVIEFGSSLQNMTSEDRIRQRKQSVIDDPILSPASVDDDFHSIIEIDPAEGPVHGAKERRSSAASASTATARSFRELHRKYSTHRGLTVPSDDDSDAALSFSEGRRSPLPPVEDGSADEEEDEEDGKEHDKTGLGLDMDLPRQAQFYTPEPPSSPIDETDEDQKAATGDKNGAIERLPSPPIQAVRA</sequence>
<dbReference type="SUPFAM" id="SSF50729">
    <property type="entry name" value="PH domain-like"/>
    <property type="match status" value="1"/>
</dbReference>
<dbReference type="SMART" id="SM00233">
    <property type="entry name" value="PH"/>
    <property type="match status" value="1"/>
</dbReference>
<keyword evidence="1" id="KW-0175">Coiled coil</keyword>
<evidence type="ECO:0000313" key="5">
    <source>
        <dbReference type="EMBL" id="KAK7996239.1"/>
    </source>
</evidence>
<feature type="domain" description="SEC7" evidence="4">
    <location>
        <begin position="473"/>
        <end position="657"/>
    </location>
</feature>
<protein>
    <recommendedName>
        <fullName evidence="7">SEC7 domain-containing protein</fullName>
    </recommendedName>
</protein>
<dbReference type="PROSITE" id="PS50003">
    <property type="entry name" value="PH_DOMAIN"/>
    <property type="match status" value="1"/>
</dbReference>
<dbReference type="CDD" id="cd00171">
    <property type="entry name" value="Sec7"/>
    <property type="match status" value="1"/>
</dbReference>
<feature type="compositionally biased region" description="Polar residues" evidence="2">
    <location>
        <begin position="203"/>
        <end position="216"/>
    </location>
</feature>
<gene>
    <name evidence="5" type="ORF">PG991_015706</name>
</gene>
<evidence type="ECO:0000256" key="1">
    <source>
        <dbReference type="SAM" id="Coils"/>
    </source>
</evidence>
<feature type="region of interest" description="Disordered" evidence="2">
    <location>
        <begin position="1070"/>
        <end position="1203"/>
    </location>
</feature>
<proteinExistence type="predicted"/>
<feature type="compositionally biased region" description="Low complexity" evidence="2">
    <location>
        <begin position="1087"/>
        <end position="1096"/>
    </location>
</feature>
<evidence type="ECO:0000259" key="3">
    <source>
        <dbReference type="PROSITE" id="PS50003"/>
    </source>
</evidence>
<evidence type="ECO:0000256" key="2">
    <source>
        <dbReference type="SAM" id="MobiDB-lite"/>
    </source>
</evidence>
<evidence type="ECO:0008006" key="7">
    <source>
        <dbReference type="Google" id="ProtNLM"/>
    </source>
</evidence>
<feature type="region of interest" description="Disordered" evidence="2">
    <location>
        <begin position="1321"/>
        <end position="1343"/>
    </location>
</feature>
<feature type="compositionally biased region" description="Basic and acidic residues" evidence="2">
    <location>
        <begin position="497"/>
        <end position="511"/>
    </location>
</feature>
<evidence type="ECO:0000313" key="6">
    <source>
        <dbReference type="Proteomes" id="UP001396898"/>
    </source>
</evidence>
<feature type="compositionally biased region" description="Polar residues" evidence="2">
    <location>
        <begin position="135"/>
        <end position="145"/>
    </location>
</feature>
<dbReference type="InterPro" id="IPR001849">
    <property type="entry name" value="PH_domain"/>
</dbReference>
<dbReference type="Pfam" id="PF01369">
    <property type="entry name" value="Sec7"/>
    <property type="match status" value="1"/>
</dbReference>
<feature type="compositionally biased region" description="Basic residues" evidence="2">
    <location>
        <begin position="185"/>
        <end position="196"/>
    </location>
</feature>
<dbReference type="InterPro" id="IPR023394">
    <property type="entry name" value="Sec7_C_sf"/>
</dbReference>
<dbReference type="SUPFAM" id="SSF48425">
    <property type="entry name" value="Sec7 domain"/>
    <property type="match status" value="1"/>
</dbReference>
<feature type="compositionally biased region" description="Low complexity" evidence="2">
    <location>
        <begin position="1123"/>
        <end position="1134"/>
    </location>
</feature>
<feature type="region of interest" description="Disordered" evidence="2">
    <location>
        <begin position="1215"/>
        <end position="1290"/>
    </location>
</feature>
<dbReference type="EMBL" id="JAQQWI010000022">
    <property type="protein sequence ID" value="KAK7996239.1"/>
    <property type="molecule type" value="Genomic_DNA"/>
</dbReference>
<evidence type="ECO:0000259" key="4">
    <source>
        <dbReference type="PROSITE" id="PS50190"/>
    </source>
</evidence>
<feature type="domain" description="PH" evidence="3">
    <location>
        <begin position="784"/>
        <end position="913"/>
    </location>
</feature>
<dbReference type="InterPro" id="IPR000904">
    <property type="entry name" value="Sec7_dom"/>
</dbReference>
<feature type="compositionally biased region" description="Polar residues" evidence="2">
    <location>
        <begin position="350"/>
        <end position="365"/>
    </location>
</feature>
<reference evidence="5 6" key="1">
    <citation type="submission" date="2023-01" db="EMBL/GenBank/DDBJ databases">
        <title>Analysis of 21 Apiospora genomes using comparative genomics revels a genus with tremendous synthesis potential of carbohydrate active enzymes and secondary metabolites.</title>
        <authorList>
            <person name="Sorensen T."/>
        </authorList>
    </citation>
    <scope>NUCLEOTIDE SEQUENCE [LARGE SCALE GENOMIC DNA]</scope>
    <source>
        <strain evidence="5 6">CBS 20057</strain>
    </source>
</reference>